<proteinExistence type="predicted"/>
<gene>
    <name evidence="3" type="ORF">ACFQ39_06070</name>
</gene>
<dbReference type="Gene3D" id="3.20.20.80">
    <property type="entry name" value="Glycosidases"/>
    <property type="match status" value="1"/>
</dbReference>
<dbReference type="Proteomes" id="UP001597201">
    <property type="component" value="Unassembled WGS sequence"/>
</dbReference>
<organism evidence="3 4">
    <name type="scientific">Namhaeicola litoreus</name>
    <dbReference type="NCBI Taxonomy" id="1052145"/>
    <lineage>
        <taxon>Bacteria</taxon>
        <taxon>Pseudomonadati</taxon>
        <taxon>Bacteroidota</taxon>
        <taxon>Flavobacteriia</taxon>
        <taxon>Flavobacteriales</taxon>
        <taxon>Flavobacteriaceae</taxon>
        <taxon>Namhaeicola</taxon>
    </lineage>
</organism>
<evidence type="ECO:0000256" key="1">
    <source>
        <dbReference type="SAM" id="Phobius"/>
    </source>
</evidence>
<dbReference type="SUPFAM" id="SSF51445">
    <property type="entry name" value="(Trans)glycosidases"/>
    <property type="match status" value="1"/>
</dbReference>
<keyword evidence="1" id="KW-1133">Transmembrane helix</keyword>
<dbReference type="Gene3D" id="2.60.120.430">
    <property type="entry name" value="Galactose-binding lectin"/>
    <property type="match status" value="1"/>
</dbReference>
<feature type="domain" description="Agarase CBM-like" evidence="2">
    <location>
        <begin position="53"/>
        <end position="232"/>
    </location>
</feature>
<feature type="transmembrane region" description="Helical" evidence="1">
    <location>
        <begin position="12"/>
        <end position="28"/>
    </location>
</feature>
<reference evidence="4" key="1">
    <citation type="journal article" date="2019" name="Int. J. Syst. Evol. Microbiol.">
        <title>The Global Catalogue of Microorganisms (GCM) 10K type strain sequencing project: providing services to taxonomists for standard genome sequencing and annotation.</title>
        <authorList>
            <consortium name="The Broad Institute Genomics Platform"/>
            <consortium name="The Broad Institute Genome Sequencing Center for Infectious Disease"/>
            <person name="Wu L."/>
            <person name="Ma J."/>
        </authorList>
    </citation>
    <scope>NUCLEOTIDE SEQUENCE [LARGE SCALE GENOMIC DNA]</scope>
    <source>
        <strain evidence="4">CCUG 61485</strain>
    </source>
</reference>
<keyword evidence="1" id="KW-0472">Membrane</keyword>
<evidence type="ECO:0000259" key="2">
    <source>
        <dbReference type="Pfam" id="PF17992"/>
    </source>
</evidence>
<accession>A0ABW3Y014</accession>
<dbReference type="RefSeq" id="WP_377177099.1">
    <property type="nucleotide sequence ID" value="NZ_JBHTMY010000002.1"/>
</dbReference>
<dbReference type="EMBL" id="JBHTMY010000002">
    <property type="protein sequence ID" value="MFD1315177.1"/>
    <property type="molecule type" value="Genomic_DNA"/>
</dbReference>
<dbReference type="Pfam" id="PF17992">
    <property type="entry name" value="Agarase_CBM"/>
    <property type="match status" value="1"/>
</dbReference>
<dbReference type="PROSITE" id="PS51257">
    <property type="entry name" value="PROKAR_LIPOPROTEIN"/>
    <property type="match status" value="1"/>
</dbReference>
<dbReference type="InterPro" id="IPR040669">
    <property type="entry name" value="Agarase_CBM"/>
</dbReference>
<dbReference type="InterPro" id="IPR017853">
    <property type="entry name" value="GH"/>
</dbReference>
<keyword evidence="4" id="KW-1185">Reference proteome</keyword>
<comment type="caution">
    <text evidence="3">The sequence shown here is derived from an EMBL/GenBank/DDBJ whole genome shotgun (WGS) entry which is preliminary data.</text>
</comment>
<protein>
    <submittedName>
        <fullName evidence="3">Beta-agarase</fullName>
    </submittedName>
</protein>
<name>A0ABW3Y014_9FLAO</name>
<evidence type="ECO:0000313" key="3">
    <source>
        <dbReference type="EMBL" id="MFD1315177.1"/>
    </source>
</evidence>
<evidence type="ECO:0000313" key="4">
    <source>
        <dbReference type="Proteomes" id="UP001597201"/>
    </source>
</evidence>
<keyword evidence="1" id="KW-0812">Transmembrane</keyword>
<sequence length="789" mass="90795">MCWIKIQKWNKTLRYVIATLFFLSVLMSCKKNESQLQTDPFWNDFNKIELLNFEEDLTSTSITSINAKVEAINDIGVTHGESALKIVFKSDEKQTGIKIEPKTPIDASKLKDFCLVFDATNPGDFSTHLYVEITNHEGKTRTRSVSVPVNTTKTYFFELEGKYLRTDTNLRDNPKPWNIPSVQMKMRGRIEPIDFSKITSITFYTKNTLHNKEVVLDNVLLVETPEISNNYLVGIIDKYGQNAKFNFEGKITSDNQLKAMAQAELKQLEEEGPMGGRSTFGGWLNGPKLNATGYFRTEKVDNKWALIDPKGYLFFSIGIANVRMANTTTFTGVDFKNEKIRSLDPEEVTPEDSKGMVKLGKEITNTSYIAYPERNKMFLELPTYDDPLANHYSYRRKQHFGPFAHGETFSFYQANLERRYGETKEGEHLKKWVDVTLKRFLNWGFTSFGNWAGYEFYHENRMPYFADGWIIGDYKTVRSGYDFWGEMPDVFDPEFTERTKLTINKIAEEVKNNPYCIGVFVDNEKSWGVPGTVKGQYGIVLDALSMPAIESPLKKEFTRLLKAKYQDIKVLNEVWETNIINWSSLESGLNLKEQEAYTDSMVTDFSMLLEVYATKYFEVVHDVLEEIMPNHMYMGCRFAPWGMGKEVLRAAKKYVDVMSYNYYEEGIGKKYWSFLEEIDKPSIIGEFHIGTAVSGLFHPGVIHAADHNDRARMYKEYLNSVIDNPYFVGAHWFQYIDSPVSGRAHDGENYNVGFVTNTDVPYPSMVKAAKEINSELYARRFNSPISNNK</sequence>